<evidence type="ECO:0000313" key="3">
    <source>
        <dbReference type="EMBL" id="MPM00506.1"/>
    </source>
</evidence>
<proteinExistence type="predicted"/>
<gene>
    <name evidence="3" type="ORF">SDC9_46732</name>
</gene>
<dbReference type="Pfam" id="PF13200">
    <property type="entry name" value="DUF4015"/>
    <property type="match status" value="1"/>
</dbReference>
<dbReference type="SUPFAM" id="SSF51445">
    <property type="entry name" value="(Trans)glycosidases"/>
    <property type="match status" value="1"/>
</dbReference>
<feature type="transmembrane region" description="Helical" evidence="1">
    <location>
        <begin position="21"/>
        <end position="40"/>
    </location>
</feature>
<dbReference type="EMBL" id="VSSQ01000734">
    <property type="protein sequence ID" value="MPM00506.1"/>
    <property type="molecule type" value="Genomic_DNA"/>
</dbReference>
<feature type="domain" description="DUF4015" evidence="2">
    <location>
        <begin position="116"/>
        <end position="311"/>
    </location>
</feature>
<sequence>MKSKGYDSYRGRSPVRSFLKFIIILLVAVLIVGAFAIVFMQRYLVYTADGPKLVLPFLGNSETNTSPSASASASPSSEPLAVVTPEVKKPEWLHAVLLPREALYDGSAHTKLTAAGANAAIFDMKADDGSLGYVSNVALAISAKASSGDPSVNAVIANLNKTEGMYTIARVSCFKDNLLSNADRSLNIMTNSGYRWTDPDNLKWSSPTNAAVRQYITDICVELAKLGFDEILLDNAGYPTQGNLGYIKKGDAYDKTVFPTVISGFYEQVAGALADYDVKLAILTDEETAATGVNALSGQTTEGITQNADQVWLPQPGQTEPAALISSWPKEKPEDIVFTVDSAGDDGQSWALLSSAS</sequence>
<keyword evidence="1" id="KW-0472">Membrane</keyword>
<dbReference type="Gene3D" id="3.20.20.80">
    <property type="entry name" value="Glycosidases"/>
    <property type="match status" value="1"/>
</dbReference>
<accession>A0A644W9N4</accession>
<dbReference type="InterPro" id="IPR017853">
    <property type="entry name" value="GH"/>
</dbReference>
<evidence type="ECO:0000259" key="2">
    <source>
        <dbReference type="Pfam" id="PF13200"/>
    </source>
</evidence>
<reference evidence="3" key="1">
    <citation type="submission" date="2019-08" db="EMBL/GenBank/DDBJ databases">
        <authorList>
            <person name="Kucharzyk K."/>
            <person name="Murdoch R.W."/>
            <person name="Higgins S."/>
            <person name="Loffler F."/>
        </authorList>
    </citation>
    <scope>NUCLEOTIDE SEQUENCE</scope>
</reference>
<dbReference type="InterPro" id="IPR025275">
    <property type="entry name" value="DUF4015"/>
</dbReference>
<name>A0A644W9N4_9ZZZZ</name>
<organism evidence="3">
    <name type="scientific">bioreactor metagenome</name>
    <dbReference type="NCBI Taxonomy" id="1076179"/>
    <lineage>
        <taxon>unclassified sequences</taxon>
        <taxon>metagenomes</taxon>
        <taxon>ecological metagenomes</taxon>
    </lineage>
</organism>
<comment type="caution">
    <text evidence="3">The sequence shown here is derived from an EMBL/GenBank/DDBJ whole genome shotgun (WGS) entry which is preliminary data.</text>
</comment>
<evidence type="ECO:0000256" key="1">
    <source>
        <dbReference type="SAM" id="Phobius"/>
    </source>
</evidence>
<protein>
    <recommendedName>
        <fullName evidence="2">DUF4015 domain-containing protein</fullName>
    </recommendedName>
</protein>
<keyword evidence="1" id="KW-1133">Transmembrane helix</keyword>
<keyword evidence="1" id="KW-0812">Transmembrane</keyword>
<dbReference type="AlphaFoldDB" id="A0A644W9N4"/>